<dbReference type="Gene3D" id="3.20.20.140">
    <property type="entry name" value="Metal-dependent hydrolases"/>
    <property type="match status" value="2"/>
</dbReference>
<sequence length="513" mass="56395">MYLFDCNCMLGPTNTGREPPFLTVGELLAEMDRVGIEEALIHHACAVQAHPEYGNQRLLDEIAGQPRLHPAWVLLPPGPEELGPTDRLIDNMRDAGVGAAFMYPALHDYRLTIDVLGDLLAALEAAQIPLFVNTGRGHWSEITIDWDAVMAICRRHPGLHVTLLHEGGTTQRALFARWPELPNLHLDTCYFQMPEPIAGVCDRFGAGRLLFGTGMPTTDPGGPIHTLRAAQVDDATRAAVAGDNLRTMIGLAPKGEGWLEPWPCGASGFRVFDIHGHLGRWEMVHSPVGRAEEIVAAMDRVGIETVVLSDFIAIGPAFGEGNARVAAAMRQFPGRILGYGAYNPNYAAEMADEMRRCLDEYGVAGLKVHCGAHATKITDERYRPVFTLANERGLPVLVHGNPPVEWLDQLLSEHPDMHFLLAHRGGAVIDENDTIVALGRVRPNLIFDLTASTCHRGYLAWLVGQIGPDQICYGSDFPLMDFGYQLGRVLGADISDDDKREILYDNAARIFRR</sequence>
<dbReference type="AlphaFoldDB" id="A0A0S7XN32"/>
<dbReference type="PANTHER" id="PTHR21240">
    <property type="entry name" value="2-AMINO-3-CARBOXYLMUCONATE-6-SEMIALDEHYDE DECARBOXYLASE"/>
    <property type="match status" value="1"/>
</dbReference>
<dbReference type="GO" id="GO:0016831">
    <property type="term" value="F:carboxy-lyase activity"/>
    <property type="evidence" value="ECO:0007669"/>
    <property type="project" value="InterPro"/>
</dbReference>
<dbReference type="Proteomes" id="UP000052020">
    <property type="component" value="Unassembled WGS sequence"/>
</dbReference>
<feature type="domain" description="Amidohydrolase-related" evidence="2">
    <location>
        <begin position="291"/>
        <end position="513"/>
    </location>
</feature>
<dbReference type="CDD" id="cd01292">
    <property type="entry name" value="metallo-dependent_hydrolases"/>
    <property type="match status" value="1"/>
</dbReference>
<proteinExistence type="predicted"/>
<name>A0A0S7XN32_9BACT</name>
<reference evidence="3 4" key="1">
    <citation type="journal article" date="2015" name="Microbiome">
        <title>Genomic resolution of linkages in carbon, nitrogen, and sulfur cycling among widespread estuary sediment bacteria.</title>
        <authorList>
            <person name="Baker B.J."/>
            <person name="Lazar C.S."/>
            <person name="Teske A.P."/>
            <person name="Dick G.J."/>
        </authorList>
    </citation>
    <scope>NUCLEOTIDE SEQUENCE [LARGE SCALE GENOMIC DNA]</scope>
    <source>
        <strain evidence="3">DG_56</strain>
    </source>
</reference>
<evidence type="ECO:0000313" key="3">
    <source>
        <dbReference type="EMBL" id="KPJ63886.1"/>
    </source>
</evidence>
<accession>A0A0S7XN32</accession>
<dbReference type="InterPro" id="IPR006680">
    <property type="entry name" value="Amidohydro-rel"/>
</dbReference>
<organism evidence="3 4">
    <name type="scientific">candidate division KD3-62 bacterium DG_56</name>
    <dbReference type="NCBI Taxonomy" id="1704032"/>
    <lineage>
        <taxon>Bacteria</taxon>
        <taxon>candidate division KD3-62</taxon>
    </lineage>
</organism>
<dbReference type="InterPro" id="IPR032465">
    <property type="entry name" value="ACMSD"/>
</dbReference>
<comment type="caution">
    <text evidence="3">The sequence shown here is derived from an EMBL/GenBank/DDBJ whole genome shotgun (WGS) entry which is preliminary data.</text>
</comment>
<protein>
    <recommendedName>
        <fullName evidence="2">Amidohydrolase-related domain-containing protein</fullName>
    </recommendedName>
</protein>
<evidence type="ECO:0000256" key="1">
    <source>
        <dbReference type="ARBA" id="ARBA00023239"/>
    </source>
</evidence>
<evidence type="ECO:0000259" key="2">
    <source>
        <dbReference type="Pfam" id="PF04909"/>
    </source>
</evidence>
<dbReference type="PANTHER" id="PTHR21240:SF28">
    <property type="entry name" value="ISO-OROTATE DECARBOXYLASE (EUROFUNG)"/>
    <property type="match status" value="1"/>
</dbReference>
<dbReference type="GO" id="GO:0019748">
    <property type="term" value="P:secondary metabolic process"/>
    <property type="evidence" value="ECO:0007669"/>
    <property type="project" value="TreeGrafter"/>
</dbReference>
<feature type="domain" description="Amidohydrolase-related" evidence="2">
    <location>
        <begin position="35"/>
        <end position="244"/>
    </location>
</feature>
<evidence type="ECO:0000313" key="4">
    <source>
        <dbReference type="Proteomes" id="UP000052020"/>
    </source>
</evidence>
<dbReference type="GO" id="GO:0005737">
    <property type="term" value="C:cytoplasm"/>
    <property type="evidence" value="ECO:0007669"/>
    <property type="project" value="TreeGrafter"/>
</dbReference>
<dbReference type="GO" id="GO:0016787">
    <property type="term" value="F:hydrolase activity"/>
    <property type="evidence" value="ECO:0007669"/>
    <property type="project" value="InterPro"/>
</dbReference>
<keyword evidence="1" id="KW-0456">Lyase</keyword>
<dbReference type="EMBL" id="LIZY01000056">
    <property type="protein sequence ID" value="KPJ63886.1"/>
    <property type="molecule type" value="Genomic_DNA"/>
</dbReference>
<dbReference type="Pfam" id="PF04909">
    <property type="entry name" value="Amidohydro_2"/>
    <property type="match status" value="2"/>
</dbReference>
<dbReference type="SUPFAM" id="SSF51556">
    <property type="entry name" value="Metallo-dependent hydrolases"/>
    <property type="match status" value="2"/>
</dbReference>
<gene>
    <name evidence="3" type="ORF">AMK68_02885</name>
</gene>
<dbReference type="InterPro" id="IPR032466">
    <property type="entry name" value="Metal_Hydrolase"/>
</dbReference>